<reference evidence="2" key="1">
    <citation type="journal article" date="2012" name="Nat. Biotechnol.">
        <title>Reference genome sequence of the model plant Setaria.</title>
        <authorList>
            <person name="Bennetzen J.L."/>
            <person name="Schmutz J."/>
            <person name="Wang H."/>
            <person name="Percifield R."/>
            <person name="Hawkins J."/>
            <person name="Pontaroli A.C."/>
            <person name="Estep M."/>
            <person name="Feng L."/>
            <person name="Vaughn J.N."/>
            <person name="Grimwood J."/>
            <person name="Jenkins J."/>
            <person name="Barry K."/>
            <person name="Lindquist E."/>
            <person name="Hellsten U."/>
            <person name="Deshpande S."/>
            <person name="Wang X."/>
            <person name="Wu X."/>
            <person name="Mitros T."/>
            <person name="Triplett J."/>
            <person name="Yang X."/>
            <person name="Ye C.Y."/>
            <person name="Mauro-Herrera M."/>
            <person name="Wang L."/>
            <person name="Li P."/>
            <person name="Sharma M."/>
            <person name="Sharma R."/>
            <person name="Ronald P.C."/>
            <person name="Panaud O."/>
            <person name="Kellogg E.A."/>
            <person name="Brutnell T.P."/>
            <person name="Doust A.N."/>
            <person name="Tuskan G.A."/>
            <person name="Rokhsar D."/>
            <person name="Devos K.M."/>
        </authorList>
    </citation>
    <scope>NUCLEOTIDE SEQUENCE [LARGE SCALE GENOMIC DNA]</scope>
    <source>
        <strain evidence="2">Yugu1</strain>
    </source>
</reference>
<sequence length="226" mass="24461">MCSLAPPTALCLDFGDTAGARTSLDRRRGEPEACGAMARGPVPRVGAVVSSALTHKHYGDGFDGKASVIPALGQQRLQERMRAELDAIRVLHRKAVLLSRGAAPGSKSNDGARFSAAGARSVAPMEVLTAKRRNTSPVKRVSEAAQQSTEPAMKKQQRPLVQSATPPPTKRSLAKPVDKAREKCRQEVVEMERAALPDETIYPWDLQELGIAFEYAVTRTRRQAHG</sequence>
<reference evidence="2" key="2">
    <citation type="submission" date="2015-07" db="EMBL/GenBank/DDBJ databases">
        <authorList>
            <person name="Noorani M."/>
        </authorList>
    </citation>
    <scope>NUCLEOTIDE SEQUENCE</scope>
    <source>
        <strain evidence="2">Yugu1</strain>
    </source>
</reference>
<gene>
    <name evidence="2" type="ORF">SETIT_3G250900v2</name>
</gene>
<evidence type="ECO:0000313" key="2">
    <source>
        <dbReference type="EMBL" id="RCV17827.1"/>
    </source>
</evidence>
<organism evidence="2">
    <name type="scientific">Setaria italica</name>
    <name type="common">Foxtail millet</name>
    <name type="synonym">Panicum italicum</name>
    <dbReference type="NCBI Taxonomy" id="4555"/>
    <lineage>
        <taxon>Eukaryota</taxon>
        <taxon>Viridiplantae</taxon>
        <taxon>Streptophyta</taxon>
        <taxon>Embryophyta</taxon>
        <taxon>Tracheophyta</taxon>
        <taxon>Spermatophyta</taxon>
        <taxon>Magnoliopsida</taxon>
        <taxon>Liliopsida</taxon>
        <taxon>Poales</taxon>
        <taxon>Poaceae</taxon>
        <taxon>PACMAD clade</taxon>
        <taxon>Panicoideae</taxon>
        <taxon>Panicodae</taxon>
        <taxon>Paniceae</taxon>
        <taxon>Cenchrinae</taxon>
        <taxon>Setaria</taxon>
    </lineage>
</organism>
<proteinExistence type="predicted"/>
<dbReference type="EMBL" id="CM003530">
    <property type="protein sequence ID" value="RCV17827.1"/>
    <property type="molecule type" value="Genomic_DNA"/>
</dbReference>
<dbReference type="OrthoDB" id="696789at2759"/>
<feature type="region of interest" description="Disordered" evidence="1">
    <location>
        <begin position="125"/>
        <end position="181"/>
    </location>
</feature>
<name>A0A368QIM3_SETIT</name>
<dbReference type="AlphaFoldDB" id="A0A368QIM3"/>
<protein>
    <submittedName>
        <fullName evidence="2">Uncharacterized protein</fullName>
    </submittedName>
</protein>
<accession>A0A368QIM3</accession>
<evidence type="ECO:0000256" key="1">
    <source>
        <dbReference type="SAM" id="MobiDB-lite"/>
    </source>
</evidence>